<dbReference type="CDD" id="cd17557">
    <property type="entry name" value="REC_Rcp-like"/>
    <property type="match status" value="1"/>
</dbReference>
<dbReference type="InterPro" id="IPR001789">
    <property type="entry name" value="Sig_transdc_resp-reg_receiver"/>
</dbReference>
<dbReference type="EMBL" id="UOGF01000077">
    <property type="protein sequence ID" value="VAX31709.1"/>
    <property type="molecule type" value="Genomic_DNA"/>
</dbReference>
<evidence type="ECO:0000313" key="2">
    <source>
        <dbReference type="EMBL" id="VAX31709.1"/>
    </source>
</evidence>
<name>A0A3B1CNL9_9ZZZZ</name>
<protein>
    <submittedName>
        <fullName evidence="2">Two-component transcriptional response regulator, LuxR family</fullName>
    </submittedName>
</protein>
<dbReference type="SUPFAM" id="SSF52172">
    <property type="entry name" value="CheY-like"/>
    <property type="match status" value="1"/>
</dbReference>
<dbReference type="Pfam" id="PF00072">
    <property type="entry name" value="Response_reg"/>
    <property type="match status" value="1"/>
</dbReference>
<dbReference type="Gene3D" id="3.40.50.2300">
    <property type="match status" value="1"/>
</dbReference>
<evidence type="ECO:0000259" key="1">
    <source>
        <dbReference type="PROSITE" id="PS50110"/>
    </source>
</evidence>
<dbReference type="InterPro" id="IPR052893">
    <property type="entry name" value="TCS_response_regulator"/>
</dbReference>
<gene>
    <name evidence="2" type="ORF">MNBD_NITROSPIRAE01-2011</name>
</gene>
<dbReference type="GO" id="GO:0000160">
    <property type="term" value="P:phosphorelay signal transduction system"/>
    <property type="evidence" value="ECO:0007669"/>
    <property type="project" value="InterPro"/>
</dbReference>
<dbReference type="AlphaFoldDB" id="A0A3B1CNL9"/>
<reference evidence="2" key="1">
    <citation type="submission" date="2018-06" db="EMBL/GenBank/DDBJ databases">
        <authorList>
            <person name="Zhirakovskaya E."/>
        </authorList>
    </citation>
    <scope>NUCLEOTIDE SEQUENCE</scope>
</reference>
<dbReference type="InterPro" id="IPR011006">
    <property type="entry name" value="CheY-like_superfamily"/>
</dbReference>
<accession>A0A3B1CNL9</accession>
<feature type="domain" description="Response regulatory" evidence="1">
    <location>
        <begin position="7"/>
        <end position="135"/>
    </location>
</feature>
<dbReference type="PANTHER" id="PTHR44520">
    <property type="entry name" value="RESPONSE REGULATOR RCP1-RELATED"/>
    <property type="match status" value="1"/>
</dbReference>
<dbReference type="PROSITE" id="PS50110">
    <property type="entry name" value="RESPONSE_REGULATORY"/>
    <property type="match status" value="1"/>
</dbReference>
<organism evidence="2">
    <name type="scientific">hydrothermal vent metagenome</name>
    <dbReference type="NCBI Taxonomy" id="652676"/>
    <lineage>
        <taxon>unclassified sequences</taxon>
        <taxon>metagenomes</taxon>
        <taxon>ecological metagenomes</taxon>
    </lineage>
</organism>
<sequence length="151" mass="17111">MEKTSFIALMAEDNKHDIIATRRAWQENKIANTLYVVNDGEECLDYLYQRGKYSDPKSAPQPGILLLDINMPKMNGHEVLDQIRGEPKFCNLPVIILTTSKAEEDRVRSYDLGATAYIKKPVGFENLSHAVKTINLFWEMVELPKLANALG</sequence>
<proteinExistence type="predicted"/>
<dbReference type="SMART" id="SM00448">
    <property type="entry name" value="REC"/>
    <property type="match status" value="1"/>
</dbReference>